<feature type="domain" description="ParB-like N-terminal" evidence="2">
    <location>
        <begin position="22"/>
        <end position="111"/>
    </location>
</feature>
<dbReference type="RefSeq" id="WP_189074218.1">
    <property type="nucleotide sequence ID" value="NZ_BMQN01000011.1"/>
</dbReference>
<comment type="similarity">
    <text evidence="1">Belongs to the ParB family.</text>
</comment>
<evidence type="ECO:0000256" key="1">
    <source>
        <dbReference type="ARBA" id="ARBA00006295"/>
    </source>
</evidence>
<comment type="caution">
    <text evidence="3">The sequence shown here is derived from an EMBL/GenBank/DDBJ whole genome shotgun (WGS) entry which is preliminary data.</text>
</comment>
<accession>A0ABQ2S6T6</accession>
<dbReference type="InterPro" id="IPR036086">
    <property type="entry name" value="ParB/Sulfiredoxin_sf"/>
</dbReference>
<dbReference type="NCBIfam" id="TIGR00180">
    <property type="entry name" value="parB_part"/>
    <property type="match status" value="1"/>
</dbReference>
<dbReference type="SUPFAM" id="SSF109709">
    <property type="entry name" value="KorB DNA-binding domain-like"/>
    <property type="match status" value="1"/>
</dbReference>
<dbReference type="SMART" id="SM00470">
    <property type="entry name" value="ParB"/>
    <property type="match status" value="1"/>
</dbReference>
<proteinExistence type="inferred from homology"/>
<dbReference type="CDD" id="cd16393">
    <property type="entry name" value="SPO0J_N"/>
    <property type="match status" value="1"/>
</dbReference>
<dbReference type="InterPro" id="IPR004437">
    <property type="entry name" value="ParB/RepB/Spo0J"/>
</dbReference>
<reference evidence="4" key="1">
    <citation type="journal article" date="2019" name="Int. J. Syst. Evol. Microbiol.">
        <title>The Global Catalogue of Microorganisms (GCM) 10K type strain sequencing project: providing services to taxonomists for standard genome sequencing and annotation.</title>
        <authorList>
            <consortium name="The Broad Institute Genomics Platform"/>
            <consortium name="The Broad Institute Genome Sequencing Center for Infectious Disease"/>
            <person name="Wu L."/>
            <person name="Ma J."/>
        </authorList>
    </citation>
    <scope>NUCLEOTIDE SEQUENCE [LARGE SCALE GENOMIC DNA]</scope>
    <source>
        <strain evidence="4">JCM 31405</strain>
    </source>
</reference>
<dbReference type="Gene3D" id="3.90.1530.30">
    <property type="match status" value="1"/>
</dbReference>
<dbReference type="EMBL" id="BMQN01000011">
    <property type="protein sequence ID" value="GGS03343.1"/>
    <property type="molecule type" value="Genomic_DNA"/>
</dbReference>
<dbReference type="Pfam" id="PF02195">
    <property type="entry name" value="ParB_N"/>
    <property type="match status" value="1"/>
</dbReference>
<evidence type="ECO:0000313" key="3">
    <source>
        <dbReference type="EMBL" id="GGS03343.1"/>
    </source>
</evidence>
<organism evidence="3 4">
    <name type="scientific">Deinococcus sedimenti</name>
    <dbReference type="NCBI Taxonomy" id="1867090"/>
    <lineage>
        <taxon>Bacteria</taxon>
        <taxon>Thermotogati</taxon>
        <taxon>Deinococcota</taxon>
        <taxon>Deinococci</taxon>
        <taxon>Deinococcales</taxon>
        <taxon>Deinococcaceae</taxon>
        <taxon>Deinococcus</taxon>
    </lineage>
</organism>
<evidence type="ECO:0000259" key="2">
    <source>
        <dbReference type="SMART" id="SM00470"/>
    </source>
</evidence>
<keyword evidence="4" id="KW-1185">Reference proteome</keyword>
<gene>
    <name evidence="3" type="ORF">GCM10008960_32460</name>
</gene>
<evidence type="ECO:0000313" key="4">
    <source>
        <dbReference type="Proteomes" id="UP000644548"/>
    </source>
</evidence>
<dbReference type="PANTHER" id="PTHR33375:SF7">
    <property type="entry name" value="CHROMOSOME 2-PARTITIONING PROTEIN PARB-RELATED"/>
    <property type="match status" value="1"/>
</dbReference>
<dbReference type="InterPro" id="IPR003115">
    <property type="entry name" value="ParB_N"/>
</dbReference>
<dbReference type="Proteomes" id="UP000644548">
    <property type="component" value="Unassembled WGS sequence"/>
</dbReference>
<dbReference type="PANTHER" id="PTHR33375">
    <property type="entry name" value="CHROMOSOME-PARTITIONING PROTEIN PARB-RELATED"/>
    <property type="match status" value="1"/>
</dbReference>
<dbReference type="Gene3D" id="1.10.10.2830">
    <property type="match status" value="1"/>
</dbReference>
<dbReference type="SUPFAM" id="SSF110849">
    <property type="entry name" value="ParB/Sulfiredoxin"/>
    <property type="match status" value="1"/>
</dbReference>
<sequence length="283" mass="31350">MTAVLDRARDYSAPGAASVHPDAIELSRIDVNPNQPRRHFDEDGLADLARSIEAQGVLQPILVRPVGARYEIVFGERRYRASLMAGKTTIPAMVKAVSEVELPVVAALENLQRSDLNRFEEVRAKVHLLATVLGLSADDVPGHMKRLRSQPDEHADDVLVVEQLFAQLGGEQWRSFVVNGLPVLTLPEVIRREVERGALAYSKAIVIARVPAEHQSGLVQDTIELRLSQAELHARIRALAPLPAADTLATVKRRLSQRRLSQLSPDQKVEAERLIEALHRLLT</sequence>
<protein>
    <submittedName>
        <fullName evidence="3">Plasmid-partitioning protein ParB</fullName>
    </submittedName>
</protein>
<name>A0ABQ2S6T6_9DEIO</name>
<dbReference type="InterPro" id="IPR050336">
    <property type="entry name" value="Chromosome_partition/occlusion"/>
</dbReference>